<accession>A0A1G2CPM5</accession>
<name>A0A1G2CPM5_9BACT</name>
<organism evidence="1 2">
    <name type="scientific">Candidatus Liptonbacteria bacterium RIFOXYB1_FULL_36_10</name>
    <dbReference type="NCBI Taxonomy" id="1798654"/>
    <lineage>
        <taxon>Bacteria</taxon>
        <taxon>Candidatus Liptoniibacteriota</taxon>
    </lineage>
</organism>
<proteinExistence type="predicted"/>
<dbReference type="Proteomes" id="UP000178599">
    <property type="component" value="Unassembled WGS sequence"/>
</dbReference>
<evidence type="ECO:0000313" key="1">
    <source>
        <dbReference type="EMBL" id="OGZ03325.1"/>
    </source>
</evidence>
<dbReference type="EMBL" id="MHLE01000005">
    <property type="protein sequence ID" value="OGZ03325.1"/>
    <property type="molecule type" value="Genomic_DNA"/>
</dbReference>
<reference evidence="1 2" key="1">
    <citation type="journal article" date="2016" name="Nat. Commun.">
        <title>Thousands of microbial genomes shed light on interconnected biogeochemical processes in an aquifer system.</title>
        <authorList>
            <person name="Anantharaman K."/>
            <person name="Brown C.T."/>
            <person name="Hug L.A."/>
            <person name="Sharon I."/>
            <person name="Castelle C.J."/>
            <person name="Probst A.J."/>
            <person name="Thomas B.C."/>
            <person name="Singh A."/>
            <person name="Wilkins M.J."/>
            <person name="Karaoz U."/>
            <person name="Brodie E.L."/>
            <person name="Williams K.H."/>
            <person name="Hubbard S.S."/>
            <person name="Banfield J.F."/>
        </authorList>
    </citation>
    <scope>NUCLEOTIDE SEQUENCE [LARGE SCALE GENOMIC DNA]</scope>
</reference>
<evidence type="ECO:0000313" key="2">
    <source>
        <dbReference type="Proteomes" id="UP000178599"/>
    </source>
</evidence>
<sequence length="61" mass="7260">MINHNIQQPENLDIFFCEERSYDDPGVRNFWEELLNEITPIIKENNFRQAKSLALADNFSM</sequence>
<gene>
    <name evidence="1" type="ORF">A2390_02995</name>
</gene>
<protein>
    <submittedName>
        <fullName evidence="1">Uncharacterized protein</fullName>
    </submittedName>
</protein>
<dbReference type="AlphaFoldDB" id="A0A1G2CPM5"/>
<comment type="caution">
    <text evidence="1">The sequence shown here is derived from an EMBL/GenBank/DDBJ whole genome shotgun (WGS) entry which is preliminary data.</text>
</comment>